<accession>A0A4Y2A0Q1</accession>
<evidence type="ECO:0000313" key="2">
    <source>
        <dbReference type="Proteomes" id="UP000499080"/>
    </source>
</evidence>
<dbReference type="EMBL" id="BGPR01000003">
    <property type="protein sequence ID" value="GBL73127.1"/>
    <property type="molecule type" value="Genomic_DNA"/>
</dbReference>
<reference evidence="1 2" key="1">
    <citation type="journal article" date="2019" name="Sci. Rep.">
        <title>Orb-weaving spider Araneus ventricosus genome elucidates the spidroin gene catalogue.</title>
        <authorList>
            <person name="Kono N."/>
            <person name="Nakamura H."/>
            <person name="Ohtoshi R."/>
            <person name="Moran D.A.P."/>
            <person name="Shinohara A."/>
            <person name="Yoshida Y."/>
            <person name="Fujiwara M."/>
            <person name="Mori M."/>
            <person name="Tomita M."/>
            <person name="Arakawa K."/>
        </authorList>
    </citation>
    <scope>NUCLEOTIDE SEQUENCE [LARGE SCALE GENOMIC DNA]</scope>
</reference>
<dbReference type="AlphaFoldDB" id="A0A4Y2A0Q1"/>
<proteinExistence type="predicted"/>
<sequence>MILCVVTSCPERYKNPVVAEMKQSSLNVFGVPRMSLESCSLCELVSCETLSAIVRANTVIICDLLSAGVVNFCKCRVFLLPALRVSWNIRE</sequence>
<keyword evidence="2" id="KW-1185">Reference proteome</keyword>
<name>A0A4Y2A0Q1_ARAVE</name>
<comment type="caution">
    <text evidence="1">The sequence shown here is derived from an EMBL/GenBank/DDBJ whole genome shotgun (WGS) entry which is preliminary data.</text>
</comment>
<gene>
    <name evidence="1" type="ORF">AVEN_159215_1</name>
</gene>
<dbReference type="Proteomes" id="UP000499080">
    <property type="component" value="Unassembled WGS sequence"/>
</dbReference>
<evidence type="ECO:0000313" key="1">
    <source>
        <dbReference type="EMBL" id="GBL73127.1"/>
    </source>
</evidence>
<organism evidence="1 2">
    <name type="scientific">Araneus ventricosus</name>
    <name type="common">Orbweaver spider</name>
    <name type="synonym">Epeira ventricosa</name>
    <dbReference type="NCBI Taxonomy" id="182803"/>
    <lineage>
        <taxon>Eukaryota</taxon>
        <taxon>Metazoa</taxon>
        <taxon>Ecdysozoa</taxon>
        <taxon>Arthropoda</taxon>
        <taxon>Chelicerata</taxon>
        <taxon>Arachnida</taxon>
        <taxon>Araneae</taxon>
        <taxon>Araneomorphae</taxon>
        <taxon>Entelegynae</taxon>
        <taxon>Araneoidea</taxon>
        <taxon>Araneidae</taxon>
        <taxon>Araneus</taxon>
    </lineage>
</organism>
<protein>
    <submittedName>
        <fullName evidence="1">Uncharacterized protein</fullName>
    </submittedName>
</protein>